<comment type="caution">
    <text evidence="1">The sequence shown here is derived from an EMBL/GenBank/DDBJ whole genome shotgun (WGS) entry which is preliminary data.</text>
</comment>
<sequence>MEQSQLSSNADARFHHRIEFEAGTSNSIILSESETIAARLLLSNAERDFQALELQFVAPSHQRAQDAAQLQRLRAAVAPHKRLPTELLSYIFHLSTEDEFFNIPLGPEPTPPWTLRHVCSRWRNIVLDDRNFWSSIAVNLERGEGPGYKEIGDITKSTRLLDMVISKTGPIVMSLRIDGYFMRVQEAIERIIVPHASRMVDLDIGLPGDSMVVFYDMLPDDLGVLQNLILDFVGPTSADPPISGFPSTLRNLTILGGYDVLYLLPTERANWQHLIDLEFSHLYVKLSDMFSILEYCASLETCDIAVWECDCGTSEHSIILPHLRFFIVRLDHGAFFDAFTLPSLYRLYVQFEESFPATEITSMIQRSGCALKKLDYYEAEGRVGECGPNALANLFAATPSLQSLCAQTLMTPKPILERMGSNDLLPQLEEFETCLDAETLDMFFDVVEHRLRDIPSDASRSRLVSALGIYPENFSLEGDNQRFVVRAANLSKDYQSDVRIEPFL</sequence>
<keyword evidence="2" id="KW-1185">Reference proteome</keyword>
<gene>
    <name evidence="1" type="ORF">Hypma_014263</name>
</gene>
<accession>A0A369JAK6</accession>
<dbReference type="EMBL" id="LUEZ02000084">
    <property type="protein sequence ID" value="RDB19139.1"/>
    <property type="molecule type" value="Genomic_DNA"/>
</dbReference>
<dbReference type="AlphaFoldDB" id="A0A369JAK6"/>
<reference evidence="1" key="1">
    <citation type="submission" date="2018-04" db="EMBL/GenBank/DDBJ databases">
        <title>Whole genome sequencing of Hypsizygus marmoreus.</title>
        <authorList>
            <person name="Choi I.-G."/>
            <person name="Min B."/>
            <person name="Kim J.-G."/>
            <person name="Kim S."/>
            <person name="Oh Y.-L."/>
            <person name="Kong W.-S."/>
            <person name="Park H."/>
            <person name="Jeong J."/>
            <person name="Song E.-S."/>
        </authorList>
    </citation>
    <scope>NUCLEOTIDE SEQUENCE [LARGE SCALE GENOMIC DNA]</scope>
    <source>
        <strain evidence="1">51987-8</strain>
    </source>
</reference>
<organism evidence="1 2">
    <name type="scientific">Hypsizygus marmoreus</name>
    <name type="common">White beech mushroom</name>
    <name type="synonym">Agaricus marmoreus</name>
    <dbReference type="NCBI Taxonomy" id="39966"/>
    <lineage>
        <taxon>Eukaryota</taxon>
        <taxon>Fungi</taxon>
        <taxon>Dikarya</taxon>
        <taxon>Basidiomycota</taxon>
        <taxon>Agaricomycotina</taxon>
        <taxon>Agaricomycetes</taxon>
        <taxon>Agaricomycetidae</taxon>
        <taxon>Agaricales</taxon>
        <taxon>Tricholomatineae</taxon>
        <taxon>Lyophyllaceae</taxon>
        <taxon>Hypsizygus</taxon>
    </lineage>
</organism>
<proteinExistence type="predicted"/>
<dbReference type="OrthoDB" id="3042049at2759"/>
<dbReference type="InParanoid" id="A0A369JAK6"/>
<evidence type="ECO:0000313" key="1">
    <source>
        <dbReference type="EMBL" id="RDB19139.1"/>
    </source>
</evidence>
<protein>
    <submittedName>
        <fullName evidence="1">Uncharacterized protein</fullName>
    </submittedName>
</protein>
<dbReference type="Proteomes" id="UP000076154">
    <property type="component" value="Unassembled WGS sequence"/>
</dbReference>
<name>A0A369JAK6_HYPMA</name>
<evidence type="ECO:0000313" key="2">
    <source>
        <dbReference type="Proteomes" id="UP000076154"/>
    </source>
</evidence>